<keyword evidence="3" id="KW-0378">Hydrolase</keyword>
<evidence type="ECO:0000313" key="9">
    <source>
        <dbReference type="Proteomes" id="UP000823771"/>
    </source>
</evidence>
<keyword evidence="4" id="KW-0862">Zinc</keyword>
<dbReference type="CDD" id="cd08071">
    <property type="entry name" value="MPN_DUF2466"/>
    <property type="match status" value="1"/>
</dbReference>
<dbReference type="InterPro" id="IPR020891">
    <property type="entry name" value="UPF0758_CS"/>
</dbReference>
<organism evidence="8 9">
    <name type="scientific">Candidatus Cryptobacteroides excrementipullorum</name>
    <dbReference type="NCBI Taxonomy" id="2840761"/>
    <lineage>
        <taxon>Bacteria</taxon>
        <taxon>Pseudomonadati</taxon>
        <taxon>Bacteroidota</taxon>
        <taxon>Bacteroidia</taxon>
        <taxon>Bacteroidales</taxon>
        <taxon>Candidatus Cryptobacteroides</taxon>
    </lineage>
</organism>
<evidence type="ECO:0000256" key="1">
    <source>
        <dbReference type="ARBA" id="ARBA00022670"/>
    </source>
</evidence>
<dbReference type="EMBL" id="JADILZ010000018">
    <property type="protein sequence ID" value="MBO8477620.1"/>
    <property type="molecule type" value="Genomic_DNA"/>
</dbReference>
<dbReference type="Gene3D" id="3.40.140.10">
    <property type="entry name" value="Cytidine Deaminase, domain 2"/>
    <property type="match status" value="1"/>
</dbReference>
<evidence type="ECO:0000256" key="2">
    <source>
        <dbReference type="ARBA" id="ARBA00022723"/>
    </source>
</evidence>
<reference evidence="8" key="2">
    <citation type="journal article" date="2021" name="PeerJ">
        <title>Extensive microbial diversity within the chicken gut microbiome revealed by metagenomics and culture.</title>
        <authorList>
            <person name="Gilroy R."/>
            <person name="Ravi A."/>
            <person name="Getino M."/>
            <person name="Pursley I."/>
            <person name="Horton D.L."/>
            <person name="Alikhan N.F."/>
            <person name="Baker D."/>
            <person name="Gharbi K."/>
            <person name="Hall N."/>
            <person name="Watson M."/>
            <person name="Adriaenssens E.M."/>
            <person name="Foster-Nyarko E."/>
            <person name="Jarju S."/>
            <person name="Secka A."/>
            <person name="Antonio M."/>
            <person name="Oren A."/>
            <person name="Chaudhuri R.R."/>
            <person name="La Ragione R."/>
            <person name="Hildebrand F."/>
            <person name="Pallen M.J."/>
        </authorList>
    </citation>
    <scope>NUCLEOTIDE SEQUENCE</scope>
    <source>
        <strain evidence="8">2478</strain>
    </source>
</reference>
<dbReference type="PROSITE" id="PS01302">
    <property type="entry name" value="UPF0758"/>
    <property type="match status" value="1"/>
</dbReference>
<dbReference type="InterPro" id="IPR025657">
    <property type="entry name" value="RadC_JAB"/>
</dbReference>
<dbReference type="PANTHER" id="PTHR30471">
    <property type="entry name" value="DNA REPAIR PROTEIN RADC"/>
    <property type="match status" value="1"/>
</dbReference>
<feature type="domain" description="MPN" evidence="7">
    <location>
        <begin position="104"/>
        <end position="226"/>
    </location>
</feature>
<dbReference type="InterPro" id="IPR001405">
    <property type="entry name" value="UPF0758"/>
</dbReference>
<dbReference type="NCBIfam" id="NF000642">
    <property type="entry name" value="PRK00024.1"/>
    <property type="match status" value="1"/>
</dbReference>
<dbReference type="Proteomes" id="UP000823771">
    <property type="component" value="Unassembled WGS sequence"/>
</dbReference>
<dbReference type="PANTHER" id="PTHR30471:SF3">
    <property type="entry name" value="UPF0758 PROTEIN YEES-RELATED"/>
    <property type="match status" value="1"/>
</dbReference>
<comment type="similarity">
    <text evidence="6">Belongs to the UPF0758 family.</text>
</comment>
<protein>
    <submittedName>
        <fullName evidence="8">DNA repair protein RadC</fullName>
    </submittedName>
</protein>
<reference evidence="8" key="1">
    <citation type="submission" date="2020-10" db="EMBL/GenBank/DDBJ databases">
        <authorList>
            <person name="Gilroy R."/>
        </authorList>
    </citation>
    <scope>NUCLEOTIDE SEQUENCE</scope>
    <source>
        <strain evidence="8">2478</strain>
    </source>
</reference>
<dbReference type="GO" id="GO:0006508">
    <property type="term" value="P:proteolysis"/>
    <property type="evidence" value="ECO:0007669"/>
    <property type="project" value="UniProtKB-KW"/>
</dbReference>
<keyword evidence="5" id="KW-0482">Metalloprotease</keyword>
<proteinExistence type="inferred from homology"/>
<name>A0A9D9NL98_9BACT</name>
<evidence type="ECO:0000313" key="8">
    <source>
        <dbReference type="EMBL" id="MBO8477620.1"/>
    </source>
</evidence>
<sequence>MKIKELGQDDRPREKMLEKGAGALSNAELAAILIRTGSGKWNAVDIARMLLHSAGDSLLALSRMPVRQMCRISGIGPDKAAAVTAAFELGRRCFSEADTVEKVSITDPSMIYRTMVHRMRALRHEECWVIYLNRANYIIGKECVSTGGLDATVIDVRLVMKSALERLASGIILVHNHPSGNPQPGSSDIRQTGILRKAAETFGISLLDHIIIADDRFYSFANERVEVAGR</sequence>
<accession>A0A9D9NL98</accession>
<gene>
    <name evidence="8" type="primary">radC</name>
    <name evidence="8" type="ORF">IAB80_01800</name>
</gene>
<evidence type="ECO:0000259" key="7">
    <source>
        <dbReference type="PROSITE" id="PS50249"/>
    </source>
</evidence>
<dbReference type="InterPro" id="IPR046778">
    <property type="entry name" value="UPF0758_N"/>
</dbReference>
<dbReference type="GO" id="GO:0046872">
    <property type="term" value="F:metal ion binding"/>
    <property type="evidence" value="ECO:0007669"/>
    <property type="project" value="UniProtKB-KW"/>
</dbReference>
<dbReference type="GO" id="GO:0008237">
    <property type="term" value="F:metallopeptidase activity"/>
    <property type="evidence" value="ECO:0007669"/>
    <property type="project" value="UniProtKB-KW"/>
</dbReference>
<dbReference type="Pfam" id="PF20582">
    <property type="entry name" value="UPF0758_N"/>
    <property type="match status" value="1"/>
</dbReference>
<dbReference type="Pfam" id="PF04002">
    <property type="entry name" value="RadC"/>
    <property type="match status" value="1"/>
</dbReference>
<dbReference type="InterPro" id="IPR037518">
    <property type="entry name" value="MPN"/>
</dbReference>
<keyword evidence="1" id="KW-0645">Protease</keyword>
<keyword evidence="2" id="KW-0479">Metal-binding</keyword>
<evidence type="ECO:0000256" key="5">
    <source>
        <dbReference type="ARBA" id="ARBA00023049"/>
    </source>
</evidence>
<dbReference type="AlphaFoldDB" id="A0A9D9NL98"/>
<dbReference type="NCBIfam" id="TIGR00608">
    <property type="entry name" value="radc"/>
    <property type="match status" value="1"/>
</dbReference>
<dbReference type="PROSITE" id="PS50249">
    <property type="entry name" value="MPN"/>
    <property type="match status" value="1"/>
</dbReference>
<evidence type="ECO:0000256" key="3">
    <source>
        <dbReference type="ARBA" id="ARBA00022801"/>
    </source>
</evidence>
<evidence type="ECO:0000256" key="4">
    <source>
        <dbReference type="ARBA" id="ARBA00022833"/>
    </source>
</evidence>
<comment type="caution">
    <text evidence="8">The sequence shown here is derived from an EMBL/GenBank/DDBJ whole genome shotgun (WGS) entry which is preliminary data.</text>
</comment>
<evidence type="ECO:0000256" key="6">
    <source>
        <dbReference type="RuleBase" id="RU003797"/>
    </source>
</evidence>